<comment type="caution">
    <text evidence="4">The sequence shown here is derived from an EMBL/GenBank/DDBJ whole genome shotgun (WGS) entry which is preliminary data.</text>
</comment>
<protein>
    <recommendedName>
        <fullName evidence="3">BD-FAE-like domain-containing protein</fullName>
    </recommendedName>
</protein>
<proteinExistence type="predicted"/>
<accession>A0A9W8PER2</accession>
<dbReference type="InterPro" id="IPR049492">
    <property type="entry name" value="BD-FAE-like_dom"/>
</dbReference>
<evidence type="ECO:0000313" key="5">
    <source>
        <dbReference type="Proteomes" id="UP001152130"/>
    </source>
</evidence>
<dbReference type="InterPro" id="IPR050300">
    <property type="entry name" value="GDXG_lipolytic_enzyme"/>
</dbReference>
<evidence type="ECO:0000256" key="2">
    <source>
        <dbReference type="SAM" id="MobiDB-lite"/>
    </source>
</evidence>
<evidence type="ECO:0000259" key="3">
    <source>
        <dbReference type="Pfam" id="PF20434"/>
    </source>
</evidence>
<dbReference type="Gene3D" id="3.40.50.1820">
    <property type="entry name" value="alpha/beta hydrolase"/>
    <property type="match status" value="1"/>
</dbReference>
<keyword evidence="1" id="KW-0378">Hydrolase</keyword>
<keyword evidence="5" id="KW-1185">Reference proteome</keyword>
<dbReference type="EMBL" id="JAPDHF010000026">
    <property type="protein sequence ID" value="KAJ4003663.1"/>
    <property type="molecule type" value="Genomic_DNA"/>
</dbReference>
<evidence type="ECO:0000313" key="4">
    <source>
        <dbReference type="EMBL" id="KAJ4003663.1"/>
    </source>
</evidence>
<feature type="region of interest" description="Disordered" evidence="2">
    <location>
        <begin position="1"/>
        <end position="20"/>
    </location>
</feature>
<dbReference type="OrthoDB" id="433474at2759"/>
<dbReference type="Pfam" id="PF20434">
    <property type="entry name" value="BD-FAE"/>
    <property type="match status" value="1"/>
</dbReference>
<evidence type="ECO:0000256" key="1">
    <source>
        <dbReference type="ARBA" id="ARBA00022801"/>
    </source>
</evidence>
<organism evidence="4 5">
    <name type="scientific">Fusarium irregulare</name>
    <dbReference type="NCBI Taxonomy" id="2494466"/>
    <lineage>
        <taxon>Eukaryota</taxon>
        <taxon>Fungi</taxon>
        <taxon>Dikarya</taxon>
        <taxon>Ascomycota</taxon>
        <taxon>Pezizomycotina</taxon>
        <taxon>Sordariomycetes</taxon>
        <taxon>Hypocreomycetidae</taxon>
        <taxon>Hypocreales</taxon>
        <taxon>Nectriaceae</taxon>
        <taxon>Fusarium</taxon>
        <taxon>Fusarium incarnatum-equiseti species complex</taxon>
    </lineage>
</organism>
<dbReference type="SUPFAM" id="SSF53474">
    <property type="entry name" value="alpha/beta-Hydrolases"/>
    <property type="match status" value="1"/>
</dbReference>
<dbReference type="GO" id="GO:0016787">
    <property type="term" value="F:hydrolase activity"/>
    <property type="evidence" value="ECO:0007669"/>
    <property type="project" value="UniProtKB-KW"/>
</dbReference>
<gene>
    <name evidence="4" type="ORF">NW766_012113</name>
</gene>
<dbReference type="InterPro" id="IPR029058">
    <property type="entry name" value="AB_hydrolase_fold"/>
</dbReference>
<dbReference type="AlphaFoldDB" id="A0A9W8PER2"/>
<dbReference type="Proteomes" id="UP001152130">
    <property type="component" value="Unassembled WGS sequence"/>
</dbReference>
<reference evidence="4" key="1">
    <citation type="submission" date="2022-10" db="EMBL/GenBank/DDBJ databases">
        <title>Fusarium specimens isolated from Avocado Roots.</title>
        <authorList>
            <person name="Stajich J."/>
            <person name="Roper C."/>
            <person name="Heimlech-Rivalta G."/>
        </authorList>
    </citation>
    <scope>NUCLEOTIDE SEQUENCE</scope>
    <source>
        <strain evidence="4">CF00143</strain>
    </source>
</reference>
<name>A0A9W8PER2_9HYPO</name>
<dbReference type="PANTHER" id="PTHR48081:SF33">
    <property type="entry name" value="KYNURENINE FORMAMIDASE"/>
    <property type="match status" value="1"/>
</dbReference>
<sequence>MSTPIESDMETSHGLSPSALAARGEEITGLTIYQDTRDDITMERVQELMAEMNNDVPDGGADFIFGNKETQRLRLWKPKSTISNPPIIVFVHGGSWTIGTYLNSVGSAKVKYLNDLGYAFASIDYTLIPIVTVQQQVQEVADAVAYLANNAASLEIDGKRVVLMGHSSGAHVVSLIGTDPSYARNAGFEMDILKGVIALDGSNYNAAASIADNTGSIVSNMLAGLGSDPQHLDIMSPTLHSSLPNAGAFLLLHVQRKGDIRQAVEFLAALKAAGTRVDLHIFEGEGFEGHVAMLLRIGEKQYPATKVLERWLERHVPV</sequence>
<feature type="domain" description="BD-FAE-like" evidence="3">
    <location>
        <begin position="75"/>
        <end position="181"/>
    </location>
</feature>
<dbReference type="PANTHER" id="PTHR48081">
    <property type="entry name" value="AB HYDROLASE SUPERFAMILY PROTEIN C4A8.06C"/>
    <property type="match status" value="1"/>
</dbReference>